<dbReference type="Pfam" id="PF11951">
    <property type="entry name" value="Fungal_trans_2"/>
    <property type="match status" value="1"/>
</dbReference>
<keyword evidence="2" id="KW-0539">Nucleus</keyword>
<dbReference type="GO" id="GO:0003700">
    <property type="term" value="F:DNA-binding transcription factor activity"/>
    <property type="evidence" value="ECO:0007669"/>
    <property type="project" value="TreeGrafter"/>
</dbReference>
<dbReference type="PANTHER" id="PTHR37534:SF24">
    <property type="entry name" value="MISCELLANEOUS ZN(II)2CYS6 TRANSCRIPTION FACTOR (EUROFUNG)-RELATED"/>
    <property type="match status" value="1"/>
</dbReference>
<feature type="region of interest" description="Disordered" evidence="3">
    <location>
        <begin position="40"/>
        <end position="60"/>
    </location>
</feature>
<proteinExistence type="predicted"/>
<dbReference type="PANTHER" id="PTHR37534">
    <property type="entry name" value="TRANSCRIPTIONAL ACTIVATOR PROTEIN UGA3"/>
    <property type="match status" value="1"/>
</dbReference>
<dbReference type="STRING" id="1450535.A0A317VAL0"/>
<evidence type="ECO:0000256" key="1">
    <source>
        <dbReference type="ARBA" id="ARBA00004123"/>
    </source>
</evidence>
<dbReference type="OrthoDB" id="415590at2759"/>
<evidence type="ECO:0000313" key="4">
    <source>
        <dbReference type="EMBL" id="PWY70321.1"/>
    </source>
</evidence>
<comment type="subcellular location">
    <subcellularLocation>
        <location evidence="1">Nucleus</location>
    </subcellularLocation>
</comment>
<dbReference type="GeneID" id="37112506"/>
<feature type="region of interest" description="Disordered" evidence="3">
    <location>
        <begin position="84"/>
        <end position="104"/>
    </location>
</feature>
<accession>A0A317VAL0</accession>
<dbReference type="RefSeq" id="XP_025462612.1">
    <property type="nucleotide sequence ID" value="XM_025610363.1"/>
</dbReference>
<comment type="caution">
    <text evidence="4">The sequence shown here is derived from an EMBL/GenBank/DDBJ whole genome shotgun (WGS) entry which is preliminary data.</text>
</comment>
<protein>
    <submittedName>
        <fullName evidence="4">Zn(II)2Cys6 transcription factor</fullName>
    </submittedName>
</protein>
<feature type="compositionally biased region" description="Polar residues" evidence="3">
    <location>
        <begin position="45"/>
        <end position="55"/>
    </location>
</feature>
<gene>
    <name evidence="4" type="ORF">BO94DRAFT_526766</name>
</gene>
<dbReference type="AlphaFoldDB" id="A0A317VAL0"/>
<sequence length="475" mass="54294">MIENQSPLKRPRLASRENVHPAPGSPWSLSYHLADYNSPLHPNDPFQSPTTSWTDGFSEDPGYLASQEELRCILFTLANSTAPTRVSSPDPIEHTQPQPQTPLTNETQIQYLKNYITEIAPWLDMFDTQCTFRQQVPLLARTFPALSYAMLAISARQIERKTGVRNWFDSLELYQEAIRHLSPLLQLRDPKIIAACVLLCCLEMMSARAQDWRRHLEGCAALFESFGITGFSEGLLRAVFWCFARMDLCGALISDGTQTTLLHPSKWIPEGEDARGIFQRFKSPDMHANYAVYLCVKSTELISDRTKFVELNEPNDCTAVNFSTRWITLWNDLQHWLSDRPNELLPVQTVNKKPFPRILFIHWAAISSTQLYHTACILLLKMKPKNIPLPQSPTLYPLWHARHICGISLTNPHQGCLNNSIQPLWIAGQLFSHPSEHEQIIQLIQNIENETGWGTCWRIRDLEIAWGVQVHSSTQ</sequence>
<organism evidence="4 5">
    <name type="scientific">Aspergillus sclerotioniger CBS 115572</name>
    <dbReference type="NCBI Taxonomy" id="1450535"/>
    <lineage>
        <taxon>Eukaryota</taxon>
        <taxon>Fungi</taxon>
        <taxon>Dikarya</taxon>
        <taxon>Ascomycota</taxon>
        <taxon>Pezizomycotina</taxon>
        <taxon>Eurotiomycetes</taxon>
        <taxon>Eurotiomycetidae</taxon>
        <taxon>Eurotiales</taxon>
        <taxon>Aspergillaceae</taxon>
        <taxon>Aspergillus</taxon>
        <taxon>Aspergillus subgen. Circumdati</taxon>
    </lineage>
</organism>
<dbReference type="Proteomes" id="UP000246702">
    <property type="component" value="Unassembled WGS sequence"/>
</dbReference>
<evidence type="ECO:0000256" key="3">
    <source>
        <dbReference type="SAM" id="MobiDB-lite"/>
    </source>
</evidence>
<reference evidence="4 5" key="1">
    <citation type="submission" date="2016-12" db="EMBL/GenBank/DDBJ databases">
        <title>The genomes of Aspergillus section Nigri reveals drivers in fungal speciation.</title>
        <authorList>
            <consortium name="DOE Joint Genome Institute"/>
            <person name="Vesth T.C."/>
            <person name="Nybo J."/>
            <person name="Theobald S."/>
            <person name="Brandl J."/>
            <person name="Frisvad J.C."/>
            <person name="Nielsen K.F."/>
            <person name="Lyhne E.K."/>
            <person name="Kogle M.E."/>
            <person name="Kuo A."/>
            <person name="Riley R."/>
            <person name="Clum A."/>
            <person name="Nolan M."/>
            <person name="Lipzen A."/>
            <person name="Salamov A."/>
            <person name="Henrissat B."/>
            <person name="Wiebenga A."/>
            <person name="De Vries R.P."/>
            <person name="Grigoriev I.V."/>
            <person name="Mortensen U.H."/>
            <person name="Andersen M.R."/>
            <person name="Baker S.E."/>
        </authorList>
    </citation>
    <scope>NUCLEOTIDE SEQUENCE [LARGE SCALE GENOMIC DNA]</scope>
    <source>
        <strain evidence="4 5">CBS 115572</strain>
    </source>
</reference>
<feature type="region of interest" description="Disordered" evidence="3">
    <location>
        <begin position="1"/>
        <end position="24"/>
    </location>
</feature>
<dbReference type="GO" id="GO:0000976">
    <property type="term" value="F:transcription cis-regulatory region binding"/>
    <property type="evidence" value="ECO:0007669"/>
    <property type="project" value="TreeGrafter"/>
</dbReference>
<dbReference type="EMBL" id="MSFK01000039">
    <property type="protein sequence ID" value="PWY70321.1"/>
    <property type="molecule type" value="Genomic_DNA"/>
</dbReference>
<evidence type="ECO:0000256" key="2">
    <source>
        <dbReference type="ARBA" id="ARBA00023242"/>
    </source>
</evidence>
<name>A0A317VAL0_9EURO</name>
<feature type="compositionally biased region" description="Polar residues" evidence="3">
    <location>
        <begin position="95"/>
        <end position="104"/>
    </location>
</feature>
<dbReference type="InterPro" id="IPR021858">
    <property type="entry name" value="Fun_TF"/>
</dbReference>
<dbReference type="GO" id="GO:0005634">
    <property type="term" value="C:nucleus"/>
    <property type="evidence" value="ECO:0007669"/>
    <property type="project" value="UniProtKB-SubCell"/>
</dbReference>
<keyword evidence="5" id="KW-1185">Reference proteome</keyword>
<evidence type="ECO:0000313" key="5">
    <source>
        <dbReference type="Proteomes" id="UP000246702"/>
    </source>
</evidence>
<dbReference type="CDD" id="cd12148">
    <property type="entry name" value="fungal_TF_MHR"/>
    <property type="match status" value="1"/>
</dbReference>
<dbReference type="GO" id="GO:0045944">
    <property type="term" value="P:positive regulation of transcription by RNA polymerase II"/>
    <property type="evidence" value="ECO:0007669"/>
    <property type="project" value="TreeGrafter"/>
</dbReference>